<dbReference type="PANTHER" id="PTHR32338:SF10">
    <property type="entry name" value="N-ACETYL-GAMMA-GLUTAMYL-PHOSPHATE REDUCTASE, CHLOROPLASTIC-RELATED"/>
    <property type="match status" value="1"/>
</dbReference>
<keyword evidence="2 5" id="KW-0028">Amino-acid biosynthesis</keyword>
<dbReference type="GO" id="GO:0006526">
    <property type="term" value="P:L-arginine biosynthetic process"/>
    <property type="evidence" value="ECO:0007669"/>
    <property type="project" value="UniProtKB-UniRule"/>
</dbReference>
<dbReference type="SUPFAM" id="SSF51735">
    <property type="entry name" value="NAD(P)-binding Rossmann-fold domains"/>
    <property type="match status" value="1"/>
</dbReference>
<comment type="subcellular location">
    <subcellularLocation>
        <location evidence="5">Cytoplasm</location>
    </subcellularLocation>
</comment>
<dbReference type="SUPFAM" id="SSF55347">
    <property type="entry name" value="Glyceraldehyde-3-phosphate dehydrogenase-like, C-terminal domain"/>
    <property type="match status" value="1"/>
</dbReference>
<dbReference type="InterPro" id="IPR000706">
    <property type="entry name" value="AGPR_type-1"/>
</dbReference>
<evidence type="ECO:0000256" key="4">
    <source>
        <dbReference type="ARBA" id="ARBA00023002"/>
    </source>
</evidence>
<dbReference type="Gene3D" id="3.40.50.720">
    <property type="entry name" value="NAD(P)-binding Rossmann-like Domain"/>
    <property type="match status" value="1"/>
</dbReference>
<evidence type="ECO:0000256" key="2">
    <source>
        <dbReference type="ARBA" id="ARBA00022605"/>
    </source>
</evidence>
<dbReference type="EC" id="1.2.1.38" evidence="5"/>
<dbReference type="SMART" id="SM00859">
    <property type="entry name" value="Semialdhyde_dh"/>
    <property type="match status" value="1"/>
</dbReference>
<evidence type="ECO:0000256" key="6">
    <source>
        <dbReference type="PROSITE-ProRule" id="PRU10010"/>
    </source>
</evidence>
<dbReference type="Proteomes" id="UP000752814">
    <property type="component" value="Unassembled WGS sequence"/>
</dbReference>
<dbReference type="InterPro" id="IPR058924">
    <property type="entry name" value="AGPR_dimerisation_dom"/>
</dbReference>
<keyword evidence="4 5" id="KW-0560">Oxidoreductase</keyword>
<dbReference type="UniPathway" id="UPA00068">
    <property type="reaction ID" value="UER00108"/>
</dbReference>
<comment type="similarity">
    <text evidence="5">Belongs to the NAGSA dehydrogenase family. Type 1 subfamily.</text>
</comment>
<gene>
    <name evidence="5" type="primary">argC</name>
    <name evidence="8" type="ORF">A3207_01790</name>
</gene>
<sequence>MIKAAIVGGSGYTGSELARILCRHPDISLEAITSRQNCGMKVCNVLPSLNGFVDLCFDSNLKENGDYDLVFCATPHGASMEIIPSLMERGIKVVDLSGDYRLGDPQLYEKWYGRAHVDLRGLHDAVYGLPELFREEIRKASLIANPGCYPTCSSLSLAPLLSAGLIDNYVIIDAKSGTSGAGQELSKLTHHPACGSSITPYKVGNHRHIPEIKMVLSRVYGNEVKTVFTPHLLPIVRGMFTTSYAQLKDNVTEDDVKSAYDKMYGGSKFVRVTNMPSIPSTVGSNVCETGFVIAPENTVVAMGALDNLVKGAAGQAIQNANLMFGLNESTGLDFPGLGV</sequence>
<accession>A0A8J8PFC6</accession>
<comment type="caution">
    <text evidence="8">The sequence shown here is derived from an EMBL/GenBank/DDBJ whole genome shotgun (WGS) entry which is preliminary data.</text>
</comment>
<comment type="function">
    <text evidence="5">Catalyzes the NADPH-dependent reduction of N-acetyl-5-glutamyl phosphate to yield N-acetyl-L-glutamate 5-semialdehyde.</text>
</comment>
<reference evidence="8" key="1">
    <citation type="submission" date="2016-03" db="EMBL/GenBank/DDBJ databases">
        <authorList>
            <person name="Borrel G."/>
            <person name="Mccann A."/>
            <person name="O'Toole P.W."/>
        </authorList>
    </citation>
    <scope>NUCLEOTIDE SEQUENCE</scope>
    <source>
        <strain evidence="8">183</strain>
    </source>
</reference>
<dbReference type="InterPro" id="IPR050085">
    <property type="entry name" value="AGPR"/>
</dbReference>
<dbReference type="PROSITE" id="PS01224">
    <property type="entry name" value="ARGC"/>
    <property type="match status" value="1"/>
</dbReference>
<feature type="active site" evidence="5 6">
    <location>
        <position position="148"/>
    </location>
</feature>
<name>A0A8J8PFC6_9ARCH</name>
<dbReference type="AlphaFoldDB" id="A0A8J8PFC6"/>
<keyword evidence="5" id="KW-0963">Cytoplasm</keyword>
<dbReference type="CDD" id="cd17895">
    <property type="entry name" value="AGPR_1_N"/>
    <property type="match status" value="1"/>
</dbReference>
<comment type="pathway">
    <text evidence="5">Amino-acid biosynthesis; L-arginine biosynthesis; N(2)-acetyl-L-ornithine from L-glutamate: step 3/4.</text>
</comment>
<evidence type="ECO:0000256" key="5">
    <source>
        <dbReference type="HAMAP-Rule" id="MF_00150"/>
    </source>
</evidence>
<comment type="catalytic activity">
    <reaction evidence="5">
        <text>N-acetyl-L-glutamate 5-semialdehyde + phosphate + NADP(+) = N-acetyl-L-glutamyl 5-phosphate + NADPH + H(+)</text>
        <dbReference type="Rhea" id="RHEA:21588"/>
        <dbReference type="ChEBI" id="CHEBI:15378"/>
        <dbReference type="ChEBI" id="CHEBI:29123"/>
        <dbReference type="ChEBI" id="CHEBI:43474"/>
        <dbReference type="ChEBI" id="CHEBI:57783"/>
        <dbReference type="ChEBI" id="CHEBI:57936"/>
        <dbReference type="ChEBI" id="CHEBI:58349"/>
        <dbReference type="EC" id="1.2.1.38"/>
    </reaction>
</comment>
<evidence type="ECO:0000256" key="1">
    <source>
        <dbReference type="ARBA" id="ARBA00022571"/>
    </source>
</evidence>
<dbReference type="HAMAP" id="MF_00150">
    <property type="entry name" value="ArgC_type1"/>
    <property type="match status" value="1"/>
</dbReference>
<dbReference type="GO" id="GO:0005737">
    <property type="term" value="C:cytoplasm"/>
    <property type="evidence" value="ECO:0007669"/>
    <property type="project" value="UniProtKB-SubCell"/>
</dbReference>
<dbReference type="InterPro" id="IPR023013">
    <property type="entry name" value="AGPR_AS"/>
</dbReference>
<dbReference type="RefSeq" id="WP_020448655.1">
    <property type="nucleotide sequence ID" value="NZ_CAYAXV010000006.1"/>
</dbReference>
<dbReference type="GeneID" id="41323184"/>
<dbReference type="EMBL" id="LVVT01000001">
    <property type="protein sequence ID" value="TQS84786.1"/>
    <property type="molecule type" value="Genomic_DNA"/>
</dbReference>
<dbReference type="InterPro" id="IPR036291">
    <property type="entry name" value="NAD(P)-bd_dom_sf"/>
</dbReference>
<dbReference type="GO" id="GO:0003942">
    <property type="term" value="F:N-acetyl-gamma-glutamyl-phosphate reductase activity"/>
    <property type="evidence" value="ECO:0007669"/>
    <property type="project" value="UniProtKB-UniRule"/>
</dbReference>
<evidence type="ECO:0000259" key="7">
    <source>
        <dbReference type="SMART" id="SM00859"/>
    </source>
</evidence>
<dbReference type="Pfam" id="PF22698">
    <property type="entry name" value="Semialdhyde_dhC_1"/>
    <property type="match status" value="1"/>
</dbReference>
<dbReference type="GO" id="GO:0051287">
    <property type="term" value="F:NAD binding"/>
    <property type="evidence" value="ECO:0007669"/>
    <property type="project" value="InterPro"/>
</dbReference>
<feature type="domain" description="Semialdehyde dehydrogenase NAD-binding" evidence="7">
    <location>
        <begin position="3"/>
        <end position="140"/>
    </location>
</feature>
<protein>
    <recommendedName>
        <fullName evidence="5">N-acetyl-gamma-glutamyl-phosphate reductase</fullName>
        <shortName evidence="5">AGPR</shortName>
        <ecNumber evidence="5">1.2.1.38</ecNumber>
    </recommendedName>
    <alternativeName>
        <fullName evidence="5">N-acetyl-glutamate semialdehyde dehydrogenase</fullName>
        <shortName evidence="5">NAGSA dehydrogenase</shortName>
    </alternativeName>
</protein>
<evidence type="ECO:0000256" key="3">
    <source>
        <dbReference type="ARBA" id="ARBA00022857"/>
    </source>
</evidence>
<keyword evidence="3 5" id="KW-0521">NADP</keyword>
<dbReference type="Pfam" id="PF01118">
    <property type="entry name" value="Semialdhyde_dh"/>
    <property type="match status" value="1"/>
</dbReference>
<evidence type="ECO:0000313" key="9">
    <source>
        <dbReference type="Proteomes" id="UP000752814"/>
    </source>
</evidence>
<proteinExistence type="inferred from homology"/>
<dbReference type="OMA" id="GIHRYPD"/>
<dbReference type="NCBIfam" id="TIGR01850">
    <property type="entry name" value="argC"/>
    <property type="match status" value="1"/>
</dbReference>
<keyword evidence="1 5" id="KW-0055">Arginine biosynthesis</keyword>
<dbReference type="InterPro" id="IPR000534">
    <property type="entry name" value="Semialdehyde_DH_NAD-bd"/>
</dbReference>
<organism evidence="8 9">
    <name type="scientific">Candidatus Methanomassiliicoccus intestinalis</name>
    <dbReference type="NCBI Taxonomy" id="1406512"/>
    <lineage>
        <taxon>Archaea</taxon>
        <taxon>Methanobacteriati</taxon>
        <taxon>Thermoplasmatota</taxon>
        <taxon>Thermoplasmata</taxon>
        <taxon>Methanomassiliicoccales</taxon>
        <taxon>Methanomassiliicoccaceae</taxon>
        <taxon>Methanomassiliicoccus</taxon>
    </lineage>
</organism>
<dbReference type="CDD" id="cd23934">
    <property type="entry name" value="AGPR_1_C"/>
    <property type="match status" value="1"/>
</dbReference>
<dbReference type="Gene3D" id="3.30.360.10">
    <property type="entry name" value="Dihydrodipicolinate Reductase, domain 2"/>
    <property type="match status" value="1"/>
</dbReference>
<evidence type="ECO:0000313" key="8">
    <source>
        <dbReference type="EMBL" id="TQS84786.1"/>
    </source>
</evidence>
<dbReference type="PANTHER" id="PTHR32338">
    <property type="entry name" value="N-ACETYL-GAMMA-GLUTAMYL-PHOSPHATE REDUCTASE, CHLOROPLASTIC-RELATED-RELATED"/>
    <property type="match status" value="1"/>
</dbReference>
<dbReference type="GO" id="GO:0070401">
    <property type="term" value="F:NADP+ binding"/>
    <property type="evidence" value="ECO:0007669"/>
    <property type="project" value="InterPro"/>
</dbReference>